<evidence type="ECO:0000313" key="2">
    <source>
        <dbReference type="WBParaSite" id="ALUE_0001914701-mRNA-1"/>
    </source>
</evidence>
<evidence type="ECO:0000313" key="1">
    <source>
        <dbReference type="Proteomes" id="UP000036681"/>
    </source>
</evidence>
<dbReference type="Proteomes" id="UP000036681">
    <property type="component" value="Unplaced"/>
</dbReference>
<organism evidence="1 2">
    <name type="scientific">Ascaris lumbricoides</name>
    <name type="common">Giant roundworm</name>
    <dbReference type="NCBI Taxonomy" id="6252"/>
    <lineage>
        <taxon>Eukaryota</taxon>
        <taxon>Metazoa</taxon>
        <taxon>Ecdysozoa</taxon>
        <taxon>Nematoda</taxon>
        <taxon>Chromadorea</taxon>
        <taxon>Rhabditida</taxon>
        <taxon>Spirurina</taxon>
        <taxon>Ascaridomorpha</taxon>
        <taxon>Ascaridoidea</taxon>
        <taxon>Ascarididae</taxon>
        <taxon>Ascaris</taxon>
    </lineage>
</organism>
<dbReference type="WBParaSite" id="ALUE_0001914701-mRNA-1">
    <property type="protein sequence ID" value="ALUE_0001914701-mRNA-1"/>
    <property type="gene ID" value="ALUE_0001914701"/>
</dbReference>
<reference evidence="2" key="1">
    <citation type="submission" date="2017-02" db="UniProtKB">
        <authorList>
            <consortium name="WormBaseParasite"/>
        </authorList>
    </citation>
    <scope>IDENTIFICATION</scope>
</reference>
<sequence length="212" mass="24008">MRSSKLRGDISKTANSLSHLYNKMANKQRLIHNDGPNRLHDRVVAPSKLRVAADLHSLPLSQACINPRPCEQSKLDYWSNCARMIQPLTILSFLLAIVYAIPDEEFQESVLALSFAETLPSEKRDEFRRILLDKNLNESERGLKMKALMSTLDQEQVDAYEGLKSALRKIKENGDQELPHLSTENQLLLKKYDALAAEKKQLSIDADHASLV</sequence>
<proteinExistence type="predicted"/>
<protein>
    <submittedName>
        <fullName evidence="2">Uncharacterized protein</fullName>
    </submittedName>
</protein>
<dbReference type="AlphaFoldDB" id="A0A0M3IK90"/>
<name>A0A0M3IK90_ASCLU</name>
<keyword evidence="1" id="KW-1185">Reference proteome</keyword>
<accession>A0A0M3IK90</accession>